<dbReference type="GO" id="GO:0005886">
    <property type="term" value="C:plasma membrane"/>
    <property type="evidence" value="ECO:0007669"/>
    <property type="project" value="UniProtKB-SubCell"/>
</dbReference>
<keyword evidence="5 9" id="KW-0812">Transmembrane</keyword>
<dbReference type="PANTHER" id="PTHR34040">
    <property type="entry name" value="FLAGELLAR BIOSYNTHETIC PROTEIN FLIQ"/>
    <property type="match status" value="1"/>
</dbReference>
<evidence type="ECO:0000256" key="8">
    <source>
        <dbReference type="ARBA" id="ARBA00023143"/>
    </source>
</evidence>
<evidence type="ECO:0000256" key="1">
    <source>
        <dbReference type="ARBA" id="ARBA00004117"/>
    </source>
</evidence>
<evidence type="ECO:0000256" key="4">
    <source>
        <dbReference type="ARBA" id="ARBA00022475"/>
    </source>
</evidence>
<dbReference type="PANTHER" id="PTHR34040:SF2">
    <property type="entry name" value="FLAGELLAR BIOSYNTHETIC PROTEIN FLIQ"/>
    <property type="match status" value="1"/>
</dbReference>
<dbReference type="NCBIfam" id="TIGR01402">
    <property type="entry name" value="fliQ"/>
    <property type="match status" value="1"/>
</dbReference>
<feature type="transmembrane region" description="Helical" evidence="9">
    <location>
        <begin position="14"/>
        <end position="40"/>
    </location>
</feature>
<dbReference type="Pfam" id="PF01313">
    <property type="entry name" value="Bac_export_3"/>
    <property type="match status" value="1"/>
</dbReference>
<proteinExistence type="predicted"/>
<dbReference type="InterPro" id="IPR002191">
    <property type="entry name" value="Bac_export_3"/>
</dbReference>
<dbReference type="GO" id="GO:0044780">
    <property type="term" value="P:bacterial-type flagellum assembly"/>
    <property type="evidence" value="ECO:0007669"/>
    <property type="project" value="InterPro"/>
</dbReference>
<dbReference type="EMBL" id="BARS01047440">
    <property type="protein sequence ID" value="GAG39897.1"/>
    <property type="molecule type" value="Genomic_DNA"/>
</dbReference>
<dbReference type="AlphaFoldDB" id="X0XXF5"/>
<evidence type="ECO:0000313" key="10">
    <source>
        <dbReference type="EMBL" id="GAG39897.1"/>
    </source>
</evidence>
<feature type="transmembrane region" description="Helical" evidence="9">
    <location>
        <begin position="52"/>
        <end position="71"/>
    </location>
</feature>
<accession>X0XXF5</accession>
<dbReference type="GO" id="GO:0009425">
    <property type="term" value="C:bacterial-type flagellum basal body"/>
    <property type="evidence" value="ECO:0007669"/>
    <property type="project" value="UniProtKB-SubCell"/>
</dbReference>
<organism evidence="10">
    <name type="scientific">marine sediment metagenome</name>
    <dbReference type="NCBI Taxonomy" id="412755"/>
    <lineage>
        <taxon>unclassified sequences</taxon>
        <taxon>metagenomes</taxon>
        <taxon>ecological metagenomes</taxon>
    </lineage>
</organism>
<sequence>MNELDLIVDLGREAVLLTLVLAAPILLTGLIVAAVVGILQAATQVQEQTLSLIPKIAAMLLAVVVTGPWVLTRLVEFSRRMFGTLP</sequence>
<comment type="subcellular location">
    <subcellularLocation>
        <location evidence="1">Bacterial flagellum basal body</location>
    </subcellularLocation>
    <subcellularLocation>
        <location evidence="2">Cell membrane</location>
        <topology evidence="2">Multi-pass membrane protein</topology>
    </subcellularLocation>
</comment>
<evidence type="ECO:0000256" key="7">
    <source>
        <dbReference type="ARBA" id="ARBA00023136"/>
    </source>
</evidence>
<keyword evidence="7 9" id="KW-0472">Membrane</keyword>
<protein>
    <recommendedName>
        <fullName evidence="3">Flagellar biosynthetic protein FliQ</fullName>
    </recommendedName>
</protein>
<keyword evidence="6 9" id="KW-1133">Transmembrane helix</keyword>
<evidence type="ECO:0000256" key="6">
    <source>
        <dbReference type="ARBA" id="ARBA00022989"/>
    </source>
</evidence>
<dbReference type="PRINTS" id="PR00952">
    <property type="entry name" value="TYPE3IMQPROT"/>
</dbReference>
<gene>
    <name evidence="10" type="ORF">S01H1_71256</name>
</gene>
<keyword evidence="8" id="KW-0975">Bacterial flagellum</keyword>
<reference evidence="10" key="1">
    <citation type="journal article" date="2014" name="Front. Microbiol.">
        <title>High frequency of phylogenetically diverse reductive dehalogenase-homologous genes in deep subseafloor sedimentary metagenomes.</title>
        <authorList>
            <person name="Kawai M."/>
            <person name="Futagami T."/>
            <person name="Toyoda A."/>
            <person name="Takaki Y."/>
            <person name="Nishi S."/>
            <person name="Hori S."/>
            <person name="Arai W."/>
            <person name="Tsubouchi T."/>
            <person name="Morono Y."/>
            <person name="Uchiyama I."/>
            <person name="Ito T."/>
            <person name="Fujiyama A."/>
            <person name="Inagaki F."/>
            <person name="Takami H."/>
        </authorList>
    </citation>
    <scope>NUCLEOTIDE SEQUENCE</scope>
    <source>
        <strain evidence="10">Expedition CK06-06</strain>
    </source>
</reference>
<comment type="caution">
    <text evidence="10">The sequence shown here is derived from an EMBL/GenBank/DDBJ whole genome shotgun (WGS) entry which is preliminary data.</text>
</comment>
<evidence type="ECO:0000256" key="9">
    <source>
        <dbReference type="SAM" id="Phobius"/>
    </source>
</evidence>
<dbReference type="GO" id="GO:0009306">
    <property type="term" value="P:protein secretion"/>
    <property type="evidence" value="ECO:0007669"/>
    <property type="project" value="InterPro"/>
</dbReference>
<name>X0XXF5_9ZZZZ</name>
<keyword evidence="4" id="KW-1003">Cell membrane</keyword>
<evidence type="ECO:0000256" key="5">
    <source>
        <dbReference type="ARBA" id="ARBA00022692"/>
    </source>
</evidence>
<evidence type="ECO:0000256" key="3">
    <source>
        <dbReference type="ARBA" id="ARBA00021718"/>
    </source>
</evidence>
<evidence type="ECO:0000256" key="2">
    <source>
        <dbReference type="ARBA" id="ARBA00004651"/>
    </source>
</evidence>
<dbReference type="InterPro" id="IPR006305">
    <property type="entry name" value="FliQ"/>
</dbReference>
<dbReference type="PIRSF" id="PIRSF004669">
    <property type="entry name" value="FliQ"/>
    <property type="match status" value="1"/>
</dbReference>